<keyword evidence="13" id="KW-1185">Reference proteome</keyword>
<evidence type="ECO:0000313" key="12">
    <source>
        <dbReference type="EMBL" id="KAF3942684.1"/>
    </source>
</evidence>
<feature type="chain" id="PRO_5035293048" description="Leucine-rich repeat-containing N-terminal plant-type domain-containing protein" evidence="10">
    <location>
        <begin position="25"/>
        <end position="307"/>
    </location>
</feature>
<name>A0A8J4Q5Q8_9ROSI</name>
<evidence type="ECO:0000256" key="4">
    <source>
        <dbReference type="ARBA" id="ARBA00022614"/>
    </source>
</evidence>
<dbReference type="PANTHER" id="PTHR48004:SF103">
    <property type="entry name" value="OS01G0515300 PROTEIN"/>
    <property type="match status" value="1"/>
</dbReference>
<sequence length="307" mass="33985">MLLNARALVLLHILVWSLLPGTFSLRSGTLSDISCLKSITDSLEDPLNNIKSSWTFNKLKEGSFCRYVGVTCWNSFRVRDLDLANKGLRGEFPRGLVNCSELLTLDLSGNVISGSIPQGINYILPSIKMLNLSNNHLSGEIPLSFASCSSLESLRLDNNRLKGGIPKQLSQLSLLRIFNVSNNLLSGPVPDFFSRDTISSESYVNNSGLCGGPLDCCKNDGCTFEGSFKIGFKIGFIIFCSFINPYILLCNWVSSYMKNETMPTKTTVLEECRKNKGKQVDQITPLPNKGLHQEEIIPVFFLALLNI</sequence>
<evidence type="ECO:0000256" key="3">
    <source>
        <dbReference type="ARBA" id="ARBA00022512"/>
    </source>
</evidence>
<evidence type="ECO:0000256" key="1">
    <source>
        <dbReference type="ARBA" id="ARBA00004191"/>
    </source>
</evidence>
<dbReference type="EMBL" id="JRKL02013500">
    <property type="protein sequence ID" value="KAF3942684.1"/>
    <property type="molecule type" value="Genomic_DNA"/>
</dbReference>
<dbReference type="InterPro" id="IPR013210">
    <property type="entry name" value="LRR_N_plant-typ"/>
</dbReference>
<protein>
    <recommendedName>
        <fullName evidence="11">Leucine-rich repeat-containing N-terminal plant-type domain-containing protein</fullName>
    </recommendedName>
</protein>
<evidence type="ECO:0000256" key="7">
    <source>
        <dbReference type="ARBA" id="ARBA00023136"/>
    </source>
</evidence>
<evidence type="ECO:0000256" key="6">
    <source>
        <dbReference type="ARBA" id="ARBA00022737"/>
    </source>
</evidence>
<evidence type="ECO:0000256" key="10">
    <source>
        <dbReference type="SAM" id="SignalP"/>
    </source>
</evidence>
<dbReference type="OrthoDB" id="1582575at2759"/>
<accession>A0A8J4Q5Q8</accession>
<feature type="domain" description="Leucine-rich repeat-containing N-terminal plant-type" evidence="11">
    <location>
        <begin position="31"/>
        <end position="73"/>
    </location>
</feature>
<evidence type="ECO:0000256" key="8">
    <source>
        <dbReference type="ARBA" id="ARBA00038043"/>
    </source>
</evidence>
<organism evidence="12 13">
    <name type="scientific">Castanea mollissima</name>
    <name type="common">Chinese chestnut</name>
    <dbReference type="NCBI Taxonomy" id="60419"/>
    <lineage>
        <taxon>Eukaryota</taxon>
        <taxon>Viridiplantae</taxon>
        <taxon>Streptophyta</taxon>
        <taxon>Embryophyta</taxon>
        <taxon>Tracheophyta</taxon>
        <taxon>Spermatophyta</taxon>
        <taxon>Magnoliopsida</taxon>
        <taxon>eudicotyledons</taxon>
        <taxon>Gunneridae</taxon>
        <taxon>Pentapetalae</taxon>
        <taxon>rosids</taxon>
        <taxon>fabids</taxon>
        <taxon>Fagales</taxon>
        <taxon>Fagaceae</taxon>
        <taxon>Castanea</taxon>
    </lineage>
</organism>
<dbReference type="Gene3D" id="3.80.10.10">
    <property type="entry name" value="Ribonuclease Inhibitor"/>
    <property type="match status" value="1"/>
</dbReference>
<comment type="caution">
    <text evidence="12">The sequence shown here is derived from an EMBL/GenBank/DDBJ whole genome shotgun (WGS) entry which is preliminary data.</text>
</comment>
<keyword evidence="7 9" id="KW-0472">Membrane</keyword>
<dbReference type="InterPro" id="IPR052941">
    <property type="entry name" value="StomDev_PlantInt_Reg"/>
</dbReference>
<dbReference type="PRINTS" id="PR00019">
    <property type="entry name" value="LEURICHRPT"/>
</dbReference>
<keyword evidence="4" id="KW-0433">Leucine-rich repeat</keyword>
<dbReference type="SUPFAM" id="SSF52058">
    <property type="entry name" value="L domain-like"/>
    <property type="match status" value="1"/>
</dbReference>
<evidence type="ECO:0000256" key="2">
    <source>
        <dbReference type="ARBA" id="ARBA00004370"/>
    </source>
</evidence>
<keyword evidence="9" id="KW-0812">Transmembrane</keyword>
<evidence type="ECO:0000256" key="5">
    <source>
        <dbReference type="ARBA" id="ARBA00022729"/>
    </source>
</evidence>
<feature type="transmembrane region" description="Helical" evidence="9">
    <location>
        <begin position="230"/>
        <end position="253"/>
    </location>
</feature>
<evidence type="ECO:0000259" key="11">
    <source>
        <dbReference type="Pfam" id="PF08263"/>
    </source>
</evidence>
<keyword evidence="3" id="KW-0134">Cell wall</keyword>
<dbReference type="FunFam" id="3.80.10.10:FF:000400">
    <property type="entry name" value="Nuclear pore complex protein NUP107"/>
    <property type="match status" value="1"/>
</dbReference>
<dbReference type="Proteomes" id="UP000737018">
    <property type="component" value="Unassembled WGS sequence"/>
</dbReference>
<keyword evidence="9" id="KW-1133">Transmembrane helix</keyword>
<reference evidence="12" key="1">
    <citation type="submission" date="2020-03" db="EMBL/GenBank/DDBJ databases">
        <title>Castanea mollissima Vanexum genome sequencing.</title>
        <authorList>
            <person name="Staton M."/>
        </authorList>
    </citation>
    <scope>NUCLEOTIDE SEQUENCE</scope>
    <source>
        <tissue evidence="12">Leaf</tissue>
    </source>
</reference>
<comment type="subcellular location">
    <subcellularLocation>
        <location evidence="2">Membrane</location>
    </subcellularLocation>
    <subcellularLocation>
        <location evidence="1">Secreted</location>
        <location evidence="1">Cell wall</location>
    </subcellularLocation>
</comment>
<dbReference type="InterPro" id="IPR032675">
    <property type="entry name" value="LRR_dom_sf"/>
</dbReference>
<dbReference type="AlphaFoldDB" id="A0A8J4Q5Q8"/>
<dbReference type="Pfam" id="PF00560">
    <property type="entry name" value="LRR_1"/>
    <property type="match status" value="4"/>
</dbReference>
<dbReference type="PANTHER" id="PTHR48004">
    <property type="entry name" value="OS01G0149700 PROTEIN"/>
    <property type="match status" value="1"/>
</dbReference>
<keyword evidence="6" id="KW-0677">Repeat</keyword>
<evidence type="ECO:0000313" key="13">
    <source>
        <dbReference type="Proteomes" id="UP000737018"/>
    </source>
</evidence>
<keyword evidence="3" id="KW-0964">Secreted</keyword>
<gene>
    <name evidence="12" type="ORF">CMV_030684</name>
</gene>
<dbReference type="Pfam" id="PF08263">
    <property type="entry name" value="LRRNT_2"/>
    <property type="match status" value="1"/>
</dbReference>
<proteinExistence type="inferred from homology"/>
<comment type="similarity">
    <text evidence="8">Belongs to the polygalacturonase-inhibiting protein family.</text>
</comment>
<feature type="signal peptide" evidence="10">
    <location>
        <begin position="1"/>
        <end position="24"/>
    </location>
</feature>
<keyword evidence="5 10" id="KW-0732">Signal</keyword>
<evidence type="ECO:0000256" key="9">
    <source>
        <dbReference type="SAM" id="Phobius"/>
    </source>
</evidence>
<dbReference type="InterPro" id="IPR001611">
    <property type="entry name" value="Leu-rich_rpt"/>
</dbReference>
<dbReference type="GO" id="GO:0016020">
    <property type="term" value="C:membrane"/>
    <property type="evidence" value="ECO:0007669"/>
    <property type="project" value="UniProtKB-SubCell"/>
</dbReference>